<dbReference type="InterPro" id="IPR029028">
    <property type="entry name" value="Alpha/beta_knot_MTases"/>
</dbReference>
<dbReference type="Pfam" id="PF00588">
    <property type="entry name" value="SpoU_methylase"/>
    <property type="match status" value="1"/>
</dbReference>
<dbReference type="AlphaFoldDB" id="A0A955L144"/>
<evidence type="ECO:0000256" key="2">
    <source>
        <dbReference type="ARBA" id="ARBA00022679"/>
    </source>
</evidence>
<keyword evidence="2" id="KW-0808">Transferase</keyword>
<evidence type="ECO:0000313" key="4">
    <source>
        <dbReference type="EMBL" id="MCA9380823.1"/>
    </source>
</evidence>
<dbReference type="InterPro" id="IPR013123">
    <property type="entry name" value="SpoU_subst-bd"/>
</dbReference>
<dbReference type="SUPFAM" id="SSF55315">
    <property type="entry name" value="L30e-like"/>
    <property type="match status" value="1"/>
</dbReference>
<sequence length="234" mass="25927">MIFYGRNIVLEALKSNHDVTKVIIQEGSEGNEKIDSIIKLAKSSNISISYQDRKEISRATNSEEHQGVYCDVKFKEANLKELINPEQEQSFVYISTATFEHNIGAISRSAEVAGLTGVIIPKNADITPTVAKTSTGAIFHIPIVKLSIFNAIKLLKDNGFFVAGIERDGNKYYENDLTSNTLFIIGGEDKSLSDPVRDKCDMILEIPQHGKVNSLNMSVASSIVFFERNRQLGI</sequence>
<comment type="caution">
    <text evidence="4">The sequence shown here is derived from an EMBL/GenBank/DDBJ whole genome shotgun (WGS) entry which is preliminary data.</text>
</comment>
<dbReference type="GO" id="GO:0005829">
    <property type="term" value="C:cytosol"/>
    <property type="evidence" value="ECO:0007669"/>
    <property type="project" value="TreeGrafter"/>
</dbReference>
<dbReference type="Gene3D" id="3.40.1280.10">
    <property type="match status" value="1"/>
</dbReference>
<dbReference type="Pfam" id="PF08032">
    <property type="entry name" value="SpoU_sub_bind"/>
    <property type="match status" value="1"/>
</dbReference>
<dbReference type="Gene3D" id="3.30.1330.30">
    <property type="match status" value="1"/>
</dbReference>
<dbReference type="PANTHER" id="PTHR46429">
    <property type="entry name" value="23S RRNA (GUANOSINE-2'-O-)-METHYLTRANSFERASE RLMB"/>
    <property type="match status" value="1"/>
</dbReference>
<dbReference type="GO" id="GO:0032259">
    <property type="term" value="P:methylation"/>
    <property type="evidence" value="ECO:0007669"/>
    <property type="project" value="UniProtKB-KW"/>
</dbReference>
<proteinExistence type="predicted"/>
<dbReference type="InterPro" id="IPR029064">
    <property type="entry name" value="Ribosomal_eL30-like_sf"/>
</dbReference>
<dbReference type="SUPFAM" id="SSF75217">
    <property type="entry name" value="alpha/beta knot"/>
    <property type="match status" value="1"/>
</dbReference>
<dbReference type="NCBIfam" id="TIGR00186">
    <property type="entry name" value="rRNA_methyl_3"/>
    <property type="match status" value="1"/>
</dbReference>
<organism evidence="4 5">
    <name type="scientific">Candidatus Dojkabacteria bacterium</name>
    <dbReference type="NCBI Taxonomy" id="2099670"/>
    <lineage>
        <taxon>Bacteria</taxon>
        <taxon>Candidatus Dojkabacteria</taxon>
    </lineage>
</organism>
<name>A0A955L144_9BACT</name>
<evidence type="ECO:0000313" key="5">
    <source>
        <dbReference type="Proteomes" id="UP000775877"/>
    </source>
</evidence>
<reference evidence="4" key="2">
    <citation type="journal article" date="2021" name="Microbiome">
        <title>Successional dynamics and alternative stable states in a saline activated sludge microbial community over 9 years.</title>
        <authorList>
            <person name="Wang Y."/>
            <person name="Ye J."/>
            <person name="Ju F."/>
            <person name="Liu L."/>
            <person name="Boyd J.A."/>
            <person name="Deng Y."/>
            <person name="Parks D.H."/>
            <person name="Jiang X."/>
            <person name="Yin X."/>
            <person name="Woodcroft B.J."/>
            <person name="Tyson G.W."/>
            <person name="Hugenholtz P."/>
            <person name="Polz M.F."/>
            <person name="Zhang T."/>
        </authorList>
    </citation>
    <scope>NUCLEOTIDE SEQUENCE</scope>
    <source>
        <strain evidence="4">HKST-UBA13</strain>
    </source>
</reference>
<dbReference type="InterPro" id="IPR029026">
    <property type="entry name" value="tRNA_m1G_MTases_N"/>
</dbReference>
<dbReference type="GO" id="GO:0003723">
    <property type="term" value="F:RNA binding"/>
    <property type="evidence" value="ECO:0007669"/>
    <property type="project" value="InterPro"/>
</dbReference>
<gene>
    <name evidence="4" type="primary">rlmB</name>
    <name evidence="4" type="ORF">KC678_01015</name>
</gene>
<dbReference type="CDD" id="cd18103">
    <property type="entry name" value="SpoU-like_RlmB"/>
    <property type="match status" value="1"/>
</dbReference>
<evidence type="ECO:0000259" key="3">
    <source>
        <dbReference type="SMART" id="SM00967"/>
    </source>
</evidence>
<accession>A0A955L144</accession>
<dbReference type="GO" id="GO:0006396">
    <property type="term" value="P:RNA processing"/>
    <property type="evidence" value="ECO:0007669"/>
    <property type="project" value="InterPro"/>
</dbReference>
<protein>
    <submittedName>
        <fullName evidence="4">23S rRNA (Guanosine(2251)-2'-O)-methyltransferase RlmB</fullName>
    </submittedName>
</protein>
<reference evidence="4" key="1">
    <citation type="submission" date="2020-04" db="EMBL/GenBank/DDBJ databases">
        <authorList>
            <person name="Zhang T."/>
        </authorList>
    </citation>
    <scope>NUCLEOTIDE SEQUENCE</scope>
    <source>
        <strain evidence="4">HKST-UBA13</strain>
    </source>
</reference>
<dbReference type="GO" id="GO:0008173">
    <property type="term" value="F:RNA methyltransferase activity"/>
    <property type="evidence" value="ECO:0007669"/>
    <property type="project" value="InterPro"/>
</dbReference>
<dbReference type="PANTHER" id="PTHR46429:SF1">
    <property type="entry name" value="23S RRNA (GUANOSINE-2'-O-)-METHYLTRANSFERASE RLMB"/>
    <property type="match status" value="1"/>
</dbReference>
<dbReference type="Proteomes" id="UP000775877">
    <property type="component" value="Unassembled WGS sequence"/>
</dbReference>
<dbReference type="EMBL" id="JAGQLJ010000019">
    <property type="protein sequence ID" value="MCA9380823.1"/>
    <property type="molecule type" value="Genomic_DNA"/>
</dbReference>
<dbReference type="InterPro" id="IPR001537">
    <property type="entry name" value="SpoU_MeTrfase"/>
</dbReference>
<dbReference type="InterPro" id="IPR004441">
    <property type="entry name" value="rRNA_MeTrfase_TrmH"/>
</dbReference>
<evidence type="ECO:0000256" key="1">
    <source>
        <dbReference type="ARBA" id="ARBA00022603"/>
    </source>
</evidence>
<feature type="domain" description="RNA 2-O ribose methyltransferase substrate binding" evidence="3">
    <location>
        <begin position="2"/>
        <end position="78"/>
    </location>
</feature>
<dbReference type="SMART" id="SM00967">
    <property type="entry name" value="SpoU_sub_bind"/>
    <property type="match status" value="1"/>
</dbReference>
<keyword evidence="1" id="KW-0489">Methyltransferase</keyword>